<organism evidence="2">
    <name type="scientific">Burkholderia pseudomallei</name>
    <name type="common">Pseudomonas pseudomallei</name>
    <dbReference type="NCBI Taxonomy" id="28450"/>
    <lineage>
        <taxon>Bacteria</taxon>
        <taxon>Pseudomonadati</taxon>
        <taxon>Pseudomonadota</taxon>
        <taxon>Betaproteobacteria</taxon>
        <taxon>Burkholderiales</taxon>
        <taxon>Burkholderiaceae</taxon>
        <taxon>Burkholderia</taxon>
        <taxon>pseudomallei group</taxon>
    </lineage>
</organism>
<dbReference type="SMR" id="Q52501"/>
<name>Q52501_BURPE</name>
<dbReference type="PIR" id="S36444">
    <property type="entry name" value="S36444"/>
</dbReference>
<feature type="region of interest" description="Disordered" evidence="1">
    <location>
        <begin position="206"/>
        <end position="227"/>
    </location>
</feature>
<dbReference type="Gene3D" id="3.90.1200.10">
    <property type="match status" value="1"/>
</dbReference>
<dbReference type="GO" id="GO:0016740">
    <property type="term" value="F:transferase activity"/>
    <property type="evidence" value="ECO:0007669"/>
    <property type="project" value="UniProtKB-KW"/>
</dbReference>
<gene>
    <name evidence="2" type="primary">hph</name>
</gene>
<protein>
    <submittedName>
        <fullName evidence="2">Hygromycin phosphotransferase</fullName>
    </submittedName>
</protein>
<sequence length="420" mass="47011">MLQTSKKKSGHDESWANADAHKWRGERKRDNRKIVLSGTTKLLFVAEEQFQLIPPPSYCVSLVPKLPSNVTQPLFEYCFAPRILFFYALKKMTQHTKLCKLSSLIWREMWAISSRLQWQCVCAARRITMRNGGWKFIEMLSCWSDMVHKHESVLISTLPSFINFLVGPFRSAGAEPGGMHRRVDPPRPLSPALIEAFDGVMQLSGAPSRGVTPTPRGPDALGRITDSRGGSEAGYRFNMCNRAVPSAALPIGEVLDIGEFSGKRTYLAAVHRAREQDLPETELPAVLQPCTGMAHAIAAADLSHTSGFAPFGPQGMGQETPWRDKRDCYFDPQVYYWLSQMGDTLRASVAQGFEKRMLWAEDCPEARHLRIHVKGSNAALPEPGPKTWAGDGSQAVWAGRLRPTQDSRYVVASIFPWRPW</sequence>
<evidence type="ECO:0000313" key="2">
    <source>
        <dbReference type="EMBL" id="CAA52372.1"/>
    </source>
</evidence>
<evidence type="ECO:0000256" key="1">
    <source>
        <dbReference type="SAM" id="MobiDB-lite"/>
    </source>
</evidence>
<dbReference type="KEGG" id="ag:CAA52372"/>
<reference evidence="2" key="1">
    <citation type="journal article" date="1995" name="Appl. Environ. Microbiol.">
        <title>Cloning and sequencing of the genes involved in glyphosate utilization by Pseudomonas pseudomallei.</title>
        <authorList>
            <person name="Penaloza-Vazquez A."/>
            <person name="Mena G.L."/>
            <person name="Herrera-Estrella L."/>
            <person name="Bailey A.M."/>
        </authorList>
    </citation>
    <scope>NUCLEOTIDE SEQUENCE</scope>
</reference>
<proteinExistence type="predicted"/>
<keyword evidence="2" id="KW-0808">Transferase</keyword>
<dbReference type="NCBIfam" id="NF000342">
    <property type="entry name" value="glpA_Cterm"/>
    <property type="match status" value="1"/>
</dbReference>
<accession>Q52501</accession>
<dbReference type="AlphaFoldDB" id="Q52501"/>
<dbReference type="EMBL" id="X74325">
    <property type="protein sequence ID" value="CAA52372.1"/>
    <property type="molecule type" value="Genomic_DNA"/>
</dbReference>
<dbReference type="CARD" id="ARO:3002656">
    <property type="molecule name" value="APH(4)-Ib"/>
    <property type="mechanism identifier" value="ARO:0001004"/>
    <property type="mechanism name" value="antibiotic inactivation"/>
</dbReference>